<dbReference type="KEGG" id="pary:A4V02_08415"/>
<dbReference type="STRING" id="1796646.A4V02_08415"/>
<dbReference type="EMBL" id="SRYD01000063">
    <property type="protein sequence ID" value="TGY70205.1"/>
    <property type="molecule type" value="Genomic_DNA"/>
</dbReference>
<evidence type="ECO:0000313" key="4">
    <source>
        <dbReference type="Proteomes" id="UP000186351"/>
    </source>
</evidence>
<reference evidence="4" key="1">
    <citation type="submission" date="2016-04" db="EMBL/GenBank/DDBJ databases">
        <title>Complete Genome Sequences of Twelve Strains of a Stable Defined Moderately Diverse Mouse Microbiota 2 (sDMDMm2).</title>
        <authorList>
            <person name="Uchimura Y."/>
            <person name="Wyss M."/>
            <person name="Brugiroux S."/>
            <person name="Limenitakis J.P."/>
            <person name="Stecher B."/>
            <person name="McCoy K.D."/>
            <person name="Macpherson A.J."/>
        </authorList>
    </citation>
    <scope>NUCLEOTIDE SEQUENCE [LARGE SCALE GENOMIC DNA]</scope>
    <source>
        <strain evidence="4">YL27</strain>
    </source>
</reference>
<proteinExistence type="predicted"/>
<keyword evidence="1" id="KW-0802">TPR repeat</keyword>
<dbReference type="OrthoDB" id="1465834at2"/>
<reference evidence="2" key="2">
    <citation type="submission" date="2017-04" db="EMBL/GenBank/DDBJ databases">
        <title>Complete Genome Sequences of Twelve Strains of a Stable Defined Moderately Diverse Mouse Microbiota 2 (sDMDMm2).</title>
        <authorList>
            <person name="Uchimura Y."/>
            <person name="Wyss M."/>
            <person name="Brugiroux S."/>
            <person name="Limenitakis J.P."/>
            <person name="Stecher B."/>
            <person name="McCoy K.D."/>
            <person name="Macpherson A.J."/>
        </authorList>
    </citation>
    <scope>NUCLEOTIDE SEQUENCE</scope>
    <source>
        <strain evidence="2">YL27</strain>
    </source>
</reference>
<dbReference type="PROSITE" id="PS50005">
    <property type="entry name" value="TPR"/>
    <property type="match status" value="1"/>
</dbReference>
<accession>A0A1Z2XIA0</accession>
<dbReference type="InterPro" id="IPR011990">
    <property type="entry name" value="TPR-like_helical_dom_sf"/>
</dbReference>
<feature type="repeat" description="TPR" evidence="1">
    <location>
        <begin position="389"/>
        <end position="422"/>
    </location>
</feature>
<dbReference type="Gene3D" id="1.25.40.10">
    <property type="entry name" value="Tetratricopeptide repeat domain"/>
    <property type="match status" value="1"/>
</dbReference>
<evidence type="ECO:0000313" key="3">
    <source>
        <dbReference type="EMBL" id="TGY70205.1"/>
    </source>
</evidence>
<protein>
    <submittedName>
        <fullName evidence="2">Uncharacterized protein</fullName>
    </submittedName>
</protein>
<name>A0A1B1SAD4_9BACT</name>
<reference evidence="3 5" key="3">
    <citation type="submission" date="2019-04" db="EMBL/GenBank/DDBJ databases">
        <title>Microbes associate with the intestines of laboratory mice.</title>
        <authorList>
            <person name="Navarre W."/>
            <person name="Wong E."/>
            <person name="Huang K."/>
            <person name="Tropini C."/>
            <person name="Ng K."/>
            <person name="Yu B."/>
        </authorList>
    </citation>
    <scope>NUCLEOTIDE SEQUENCE [LARGE SCALE GENOMIC DNA]</scope>
    <source>
        <strain evidence="3 5">NM06_A21</strain>
    </source>
</reference>
<evidence type="ECO:0000313" key="2">
    <source>
        <dbReference type="EMBL" id="ANU63751.1"/>
    </source>
</evidence>
<keyword evidence="4" id="KW-1185">Reference proteome</keyword>
<dbReference type="Proteomes" id="UP000306630">
    <property type="component" value="Unassembled WGS sequence"/>
</dbReference>
<dbReference type="GeneID" id="65536883"/>
<sequence length="560" mass="61930">MNSKVCYSIILAGTVMLTGCGKKMNQFKSDYFSVNPNPLEVVGDKVPATVTGNIPAKFFQKNAEVTVTPYLEFNGMEVASAPYTFQGEKVRGNNPVINYNNGGSVTIPVQYVYNPEMNRSDLTLAFTVRQGNKQYALPRVKVAEGVVATAAIADAGTVTPAIANDKFQRIINEKYDADIKFLINQANLRKGELGSKSMLDLHKELVEANDDSRREIKEINIKSTASPDGGVKLNTKLAENREKNTLAYMQKSLKKDNITEFGELTANFTPQDWEGFQKLVAASNIQDKDLILSVLSMYKDPEQREKEIRNLSSVFDQLAETILPQLRYSRITASIDVIGKSDEEIMNIFLSNPKALTVDELLYAATLTDDNNKRLQIYDKAVELYPNDYRTYNNLGMCQYIDKDYEAAAANFAQAAKLAPNAPESQMNLGLVSLLNQNYKDASSKFGNAAGVDALGDALGVYYLKQGDYNSAVRAFGDSKTNNAALAQILNKDYSKAKNTLAGVKNPDATTFYLTAVLGARTNNNNMVYNNLRQAVKLDNNMLKRAQNDLEFANFNLSAL</sequence>
<dbReference type="RefSeq" id="WP_068961054.1">
    <property type="nucleotide sequence ID" value="NZ_CAJTAP010000044.1"/>
</dbReference>
<dbReference type="Proteomes" id="UP000186351">
    <property type="component" value="Chromosome"/>
</dbReference>
<dbReference type="AlphaFoldDB" id="A0A1B1SAD4"/>
<organism evidence="2 4">
    <name type="scientific">Muribaculum intestinale</name>
    <dbReference type="NCBI Taxonomy" id="1796646"/>
    <lineage>
        <taxon>Bacteria</taxon>
        <taxon>Pseudomonadati</taxon>
        <taxon>Bacteroidota</taxon>
        <taxon>Bacteroidia</taxon>
        <taxon>Bacteroidales</taxon>
        <taxon>Muribaculaceae</taxon>
        <taxon>Muribaculum</taxon>
    </lineage>
</organism>
<dbReference type="EMBL" id="CP015402">
    <property type="protein sequence ID" value="ANU63751.1"/>
    <property type="molecule type" value="Genomic_DNA"/>
</dbReference>
<dbReference type="Pfam" id="PF13431">
    <property type="entry name" value="TPR_17"/>
    <property type="match status" value="1"/>
</dbReference>
<gene>
    <name evidence="2" type="ORF">A4V02_08415</name>
    <name evidence="3" type="ORF">E5333_13005</name>
</gene>
<dbReference type="InterPro" id="IPR019734">
    <property type="entry name" value="TPR_rpt"/>
</dbReference>
<evidence type="ECO:0000256" key="1">
    <source>
        <dbReference type="PROSITE-ProRule" id="PRU00339"/>
    </source>
</evidence>
<dbReference type="SUPFAM" id="SSF48452">
    <property type="entry name" value="TPR-like"/>
    <property type="match status" value="1"/>
</dbReference>
<accession>A0A1B1SAD4</accession>
<evidence type="ECO:0000313" key="5">
    <source>
        <dbReference type="Proteomes" id="UP000306630"/>
    </source>
</evidence>
<dbReference type="PROSITE" id="PS51257">
    <property type="entry name" value="PROKAR_LIPOPROTEIN"/>
    <property type="match status" value="1"/>
</dbReference>